<dbReference type="GO" id="GO:0006355">
    <property type="term" value="P:regulation of DNA-templated transcription"/>
    <property type="evidence" value="ECO:0007669"/>
    <property type="project" value="InterPro"/>
</dbReference>
<dbReference type="AlphaFoldDB" id="A0A0H5QF68"/>
<evidence type="ECO:0000313" key="2">
    <source>
        <dbReference type="EMBL" id="CRY94722.1"/>
    </source>
</evidence>
<dbReference type="InterPro" id="IPR010985">
    <property type="entry name" value="Ribbon_hlx_hlx"/>
</dbReference>
<keyword evidence="2" id="KW-0614">Plasmid</keyword>
<name>A0A0H5QF68_9ZZZZ</name>
<sequence length="49" mass="6009">MKEEIERKRVFLSFEVTEELKEKVSLLAKRKKVSRSEFIRNALFEYMNK</sequence>
<dbReference type="EMBL" id="LN853001">
    <property type="protein sequence ID" value="CRY94722.1"/>
    <property type="molecule type" value="Genomic_DNA"/>
</dbReference>
<evidence type="ECO:0000259" key="1">
    <source>
        <dbReference type="Pfam" id="PF01402"/>
    </source>
</evidence>
<reference evidence="2" key="1">
    <citation type="submission" date="2015-06" db="EMBL/GenBank/DDBJ databases">
        <authorList>
            <person name="Joergensen T."/>
        </authorList>
    </citation>
    <scope>NUCLEOTIDE SEQUENCE</scope>
    <source>
        <plasmid evidence="2">pRGRH0332</plasmid>
    </source>
</reference>
<dbReference type="SUPFAM" id="SSF47598">
    <property type="entry name" value="Ribbon-helix-helix"/>
    <property type="match status" value="1"/>
</dbReference>
<dbReference type="InterPro" id="IPR002145">
    <property type="entry name" value="CopG"/>
</dbReference>
<accession>A0A0H5QF68</accession>
<proteinExistence type="predicted"/>
<dbReference type="Pfam" id="PF01402">
    <property type="entry name" value="RHH_1"/>
    <property type="match status" value="1"/>
</dbReference>
<feature type="domain" description="Ribbon-helix-helix protein CopG" evidence="1">
    <location>
        <begin position="12"/>
        <end position="46"/>
    </location>
</feature>
<organism evidence="2">
    <name type="scientific">uncultured prokaryote</name>
    <dbReference type="NCBI Taxonomy" id="198431"/>
    <lineage>
        <taxon>unclassified sequences</taxon>
        <taxon>environmental samples</taxon>
    </lineage>
</organism>
<protein>
    <recommendedName>
        <fullName evidence="1">Ribbon-helix-helix protein CopG domain-containing protein</fullName>
    </recommendedName>
</protein>
<geneLocation type="plasmid" evidence="2">
    <name>pRGRH0332</name>
</geneLocation>
<reference evidence="2" key="2">
    <citation type="submission" date="2015-07" db="EMBL/GenBank/DDBJ databases">
        <title>Plasmids, circular viruses and viroids from rat gut.</title>
        <authorList>
            <person name="Jorgensen T.J."/>
            <person name="Hansen M.A."/>
            <person name="Xu Z."/>
            <person name="Tabak M.A."/>
            <person name="Sorensen S.J."/>
            <person name="Hansen L.H."/>
        </authorList>
    </citation>
    <scope>NUCLEOTIDE SEQUENCE</scope>
    <source>
        <plasmid evidence="2">pRGRH0332</plasmid>
    </source>
</reference>